<sequence length="202" mass="21966">MTPPPPVPRPDGGRRLRAVRRTCTLDAPAEVVWRALRSPATLVHVAAPVLRMPALEGRHRPWQQGESVSTRLLLLGVLPLSQHTLRIDVLDDAAMTARTEEHGGPVSVWRHHITVEPAGPTTCRYTDEVEVGAGRLTGLVQALAGGFFRWRQHRWRQLAPVLAAATSPGRAWGRFPRGGPPSAARIRAGISPGRAPAGSRRC</sequence>
<dbReference type="EMBL" id="FNHE01000004">
    <property type="protein sequence ID" value="SDM22552.1"/>
    <property type="molecule type" value="Genomic_DNA"/>
</dbReference>
<gene>
    <name evidence="1" type="ORF">SAMN05660642_01924</name>
</gene>
<dbReference type="SUPFAM" id="SSF55961">
    <property type="entry name" value="Bet v1-like"/>
    <property type="match status" value="1"/>
</dbReference>
<dbReference type="Gene3D" id="3.30.530.20">
    <property type="match status" value="1"/>
</dbReference>
<protein>
    <recommendedName>
        <fullName evidence="3">Polyketide cyclase / dehydrase and lipid transport</fullName>
    </recommendedName>
</protein>
<evidence type="ECO:0000313" key="1">
    <source>
        <dbReference type="EMBL" id="SDM22552.1"/>
    </source>
</evidence>
<name>A0A1G9RGV3_9ACTN</name>
<accession>A0A1G9RGV3</accession>
<evidence type="ECO:0000313" key="2">
    <source>
        <dbReference type="Proteomes" id="UP000198680"/>
    </source>
</evidence>
<organism evidence="1 2">
    <name type="scientific">Geodermatophilus siccatus</name>
    <dbReference type="NCBI Taxonomy" id="1137991"/>
    <lineage>
        <taxon>Bacteria</taxon>
        <taxon>Bacillati</taxon>
        <taxon>Actinomycetota</taxon>
        <taxon>Actinomycetes</taxon>
        <taxon>Geodermatophilales</taxon>
        <taxon>Geodermatophilaceae</taxon>
        <taxon>Geodermatophilus</taxon>
    </lineage>
</organism>
<dbReference type="Proteomes" id="UP000198680">
    <property type="component" value="Unassembled WGS sequence"/>
</dbReference>
<dbReference type="InterPro" id="IPR023393">
    <property type="entry name" value="START-like_dom_sf"/>
</dbReference>
<dbReference type="AlphaFoldDB" id="A0A1G9RGV3"/>
<proteinExistence type="predicted"/>
<reference evidence="2" key="1">
    <citation type="submission" date="2016-10" db="EMBL/GenBank/DDBJ databases">
        <authorList>
            <person name="Varghese N."/>
            <person name="Submissions S."/>
        </authorList>
    </citation>
    <scope>NUCLEOTIDE SEQUENCE [LARGE SCALE GENOMIC DNA]</scope>
    <source>
        <strain evidence="2">DSM 45419</strain>
    </source>
</reference>
<keyword evidence="2" id="KW-1185">Reference proteome</keyword>
<evidence type="ECO:0008006" key="3">
    <source>
        <dbReference type="Google" id="ProtNLM"/>
    </source>
</evidence>
<dbReference type="STRING" id="1137991.SAMN05660642_01924"/>